<dbReference type="SUPFAM" id="SSF56935">
    <property type="entry name" value="Porins"/>
    <property type="match status" value="1"/>
</dbReference>
<dbReference type="InterPro" id="IPR036942">
    <property type="entry name" value="Beta-barrel_TonB_sf"/>
</dbReference>
<accession>A0A1M5M0K5</accession>
<dbReference type="EMBL" id="FQWS01000001">
    <property type="protein sequence ID" value="SHG70766.1"/>
    <property type="molecule type" value="Genomic_DNA"/>
</dbReference>
<keyword evidence="10" id="KW-1185">Reference proteome</keyword>
<keyword evidence="7" id="KW-0732">Signal</keyword>
<gene>
    <name evidence="9" type="ORF">SAMN05444148_0770</name>
</gene>
<keyword evidence="9" id="KW-0121">Carboxypeptidase</keyword>
<comment type="subcellular location">
    <subcellularLocation>
        <location evidence="1">Cell outer membrane</location>
        <topology evidence="1">Multi-pass membrane protein</topology>
    </subcellularLocation>
</comment>
<dbReference type="Gene3D" id="2.40.170.20">
    <property type="entry name" value="TonB-dependent receptor, beta-barrel domain"/>
    <property type="match status" value="1"/>
</dbReference>
<evidence type="ECO:0000313" key="9">
    <source>
        <dbReference type="EMBL" id="SHG70766.1"/>
    </source>
</evidence>
<dbReference type="AlphaFoldDB" id="A0A1M5M0K5"/>
<organism evidence="9 10">
    <name type="scientific">Winogradskyella jejuensis</name>
    <dbReference type="NCBI Taxonomy" id="1089305"/>
    <lineage>
        <taxon>Bacteria</taxon>
        <taxon>Pseudomonadati</taxon>
        <taxon>Bacteroidota</taxon>
        <taxon>Flavobacteriia</taxon>
        <taxon>Flavobacteriales</taxon>
        <taxon>Flavobacteriaceae</taxon>
        <taxon>Winogradskyella</taxon>
    </lineage>
</organism>
<dbReference type="PANTHER" id="PTHR30069">
    <property type="entry name" value="TONB-DEPENDENT OUTER MEMBRANE RECEPTOR"/>
    <property type="match status" value="1"/>
</dbReference>
<evidence type="ECO:0000256" key="7">
    <source>
        <dbReference type="SAM" id="SignalP"/>
    </source>
</evidence>
<keyword evidence="4" id="KW-0812">Transmembrane</keyword>
<dbReference type="Proteomes" id="UP000184522">
    <property type="component" value="Unassembled WGS sequence"/>
</dbReference>
<evidence type="ECO:0000256" key="6">
    <source>
        <dbReference type="ARBA" id="ARBA00023237"/>
    </source>
</evidence>
<name>A0A1M5M0K5_9FLAO</name>
<keyword evidence="2" id="KW-0813">Transport</keyword>
<evidence type="ECO:0000256" key="3">
    <source>
        <dbReference type="ARBA" id="ARBA00022452"/>
    </source>
</evidence>
<evidence type="ECO:0000256" key="1">
    <source>
        <dbReference type="ARBA" id="ARBA00004571"/>
    </source>
</evidence>
<dbReference type="GO" id="GO:0044718">
    <property type="term" value="P:siderophore transmembrane transport"/>
    <property type="evidence" value="ECO:0007669"/>
    <property type="project" value="TreeGrafter"/>
</dbReference>
<evidence type="ECO:0000256" key="4">
    <source>
        <dbReference type="ARBA" id="ARBA00022692"/>
    </source>
</evidence>
<dbReference type="PANTHER" id="PTHR30069:SF46">
    <property type="entry name" value="OAR PROTEIN"/>
    <property type="match status" value="1"/>
</dbReference>
<dbReference type="GO" id="GO:0015344">
    <property type="term" value="F:siderophore uptake transmembrane transporter activity"/>
    <property type="evidence" value="ECO:0007669"/>
    <property type="project" value="TreeGrafter"/>
</dbReference>
<dbReference type="STRING" id="1089305.SAMN05444148_0770"/>
<dbReference type="Gene3D" id="2.60.40.1120">
    <property type="entry name" value="Carboxypeptidase-like, regulatory domain"/>
    <property type="match status" value="1"/>
</dbReference>
<keyword evidence="3" id="KW-1134">Transmembrane beta strand</keyword>
<evidence type="ECO:0000259" key="8">
    <source>
        <dbReference type="Pfam" id="PF25183"/>
    </source>
</evidence>
<dbReference type="InterPro" id="IPR008969">
    <property type="entry name" value="CarboxyPept-like_regulatory"/>
</dbReference>
<proteinExistence type="predicted"/>
<evidence type="ECO:0000256" key="2">
    <source>
        <dbReference type="ARBA" id="ARBA00022448"/>
    </source>
</evidence>
<sequence>MSYFCAVKNKLNFIKMKKITQFLVMTVAMLFATMSFAQGVTTSSINGQVTDVNGDPLPGATVLAVHTPSGTKYGVATDFDGYYRISNMRTGGPYTITITYVGFKDYADKNVFLALGESKRISTKLSEDASVLDEVVIVAGNDGVFGSGKTGADTKVSRRQVNTLPSVSRNIADFARLTPQAKVTGDATISIAGQNNRYNTIFIDGAVNNDVFGLAGSGTNGGQTGVSPISLDAIETFQINVAPFDVKQSGFAGGSINAITKSGTNTWTGSAYTFLRNQDLAGKTPVDLAGTGGRQKLDDFSANIYGTRIGGPIIKDKLFLFVNYEREERETPQPFDISTYRGSTTAADITNLVNYLDTNFGYNPGSFDSNTSSLTSDKLIARLDWNINDNHNLTFKHSYVKAVNLDAPGSNQGSISFSNRAENFESITNSTSLELSSKFGNNLANNLVIGYTSVNDDRGIQGNPFPSVQIFDTAGTSIFFGSEPFSTANLLEQRILTLTNNFEIYSGRHRITIGTNNEFSNMKNVFFRQNFGDYRYNNLDDFLNNAAPNRFRYGYSLQGGLADNSLGAPEFDFFQTAFYVQDEVNFNDNLTITAGLRFDVPFWQDGAVNEDFNTRTVALLEANGKDLQDARVGQGINANVHISPRVGFNWDVSGEKKTQIRGGLGIFTSRVPLVWPGATYGNNGVTTGFAEIRGTGNTPLFNPDPSNQLTDISTGQPIPGIAQPGTGEVGGQIDLFAKDFMLPQVFKTNIAIDQKLPWGITFSADFIWNDNITAVQYENLNLPNTPLFNTTGAGSRPHWGNQSIDNTYTAIYLASNTGAGSSYNIAGTLSKNFIADRLDIRTSATYSYGEADGIFDGTSSQNSSQWRRLETVNGSNRPDLSISDFSPGHRVIANSTIEFKWSETIKTRIGLFYEGAEGSPFSYVYNDGGDLLDDTFGAESALIYVPANQAEAQLVDSGSLTASEQWALLDAYIEGNDYLRTRRGQFAERNADRSDWSHIIDLKFAQEFGVKFGDKIHRLELTADIFNFTNLLNKEWGVRSFTNFNQVQLLNFEDFAADGTTPTFTYNPSVEGTENIVDDSGLNSSRWQMQVGLRYSF</sequence>
<dbReference type="InterPro" id="IPR057601">
    <property type="entry name" value="Oar-like_b-barrel"/>
</dbReference>
<keyword evidence="6" id="KW-0998">Cell outer membrane</keyword>
<dbReference type="GO" id="GO:0009279">
    <property type="term" value="C:cell outer membrane"/>
    <property type="evidence" value="ECO:0007669"/>
    <property type="project" value="UniProtKB-SubCell"/>
</dbReference>
<evidence type="ECO:0000313" key="10">
    <source>
        <dbReference type="Proteomes" id="UP000184522"/>
    </source>
</evidence>
<keyword evidence="5" id="KW-0472">Membrane</keyword>
<evidence type="ECO:0000256" key="5">
    <source>
        <dbReference type="ARBA" id="ARBA00023136"/>
    </source>
</evidence>
<keyword evidence="9" id="KW-0645">Protease</keyword>
<dbReference type="Pfam" id="PF25183">
    <property type="entry name" value="OMP_b-brl_4"/>
    <property type="match status" value="2"/>
</dbReference>
<keyword evidence="9" id="KW-0378">Hydrolase</keyword>
<dbReference type="InterPro" id="IPR039426">
    <property type="entry name" value="TonB-dep_rcpt-like"/>
</dbReference>
<feature type="domain" description="TonB-dependent transporter Oar-like beta-barrel" evidence="8">
    <location>
        <begin position="259"/>
        <end position="333"/>
    </location>
</feature>
<feature type="chain" id="PRO_5011957302" evidence="7">
    <location>
        <begin position="38"/>
        <end position="1097"/>
    </location>
</feature>
<protein>
    <submittedName>
        <fullName evidence="9">Carboxypeptidase regulatory-like domain-containing protein</fullName>
    </submittedName>
</protein>
<dbReference type="SUPFAM" id="SSF49464">
    <property type="entry name" value="Carboxypeptidase regulatory domain-like"/>
    <property type="match status" value="1"/>
</dbReference>
<feature type="domain" description="TonB-dependent transporter Oar-like beta-barrel" evidence="8">
    <location>
        <begin position="337"/>
        <end position="1033"/>
    </location>
</feature>
<dbReference type="Pfam" id="PF13620">
    <property type="entry name" value="CarboxypepD_reg"/>
    <property type="match status" value="1"/>
</dbReference>
<feature type="signal peptide" evidence="7">
    <location>
        <begin position="1"/>
        <end position="37"/>
    </location>
</feature>
<reference evidence="10" key="1">
    <citation type="submission" date="2016-11" db="EMBL/GenBank/DDBJ databases">
        <authorList>
            <person name="Varghese N."/>
            <person name="Submissions S."/>
        </authorList>
    </citation>
    <scope>NUCLEOTIDE SEQUENCE [LARGE SCALE GENOMIC DNA]</scope>
    <source>
        <strain evidence="10">DSM 25330</strain>
    </source>
</reference>
<dbReference type="GO" id="GO:0004180">
    <property type="term" value="F:carboxypeptidase activity"/>
    <property type="evidence" value="ECO:0007669"/>
    <property type="project" value="UniProtKB-KW"/>
</dbReference>